<keyword evidence="8 13" id="KW-1133">Transmembrane helix</keyword>
<keyword evidence="6 13" id="KW-0732">Signal</keyword>
<evidence type="ECO:0000256" key="9">
    <source>
        <dbReference type="ARBA" id="ARBA00023136"/>
    </source>
</evidence>
<evidence type="ECO:0000256" key="10">
    <source>
        <dbReference type="ARBA" id="ARBA00023180"/>
    </source>
</evidence>
<sequence length="466" mass="54139">MYMLSLTCLSLLSLKITPVTSLTSSEIDNHQRIDVITTEYLQRNFPFLTKTCSKEAVSKFIPLCIQANEINSIEERIKVETAIKLSVCEFENSGLHDWIPKGCFYGQPQEIVECMTGLEVGGQWWTTYSGYYQNLNEICYQYSLPFEQERLLGMFLNVTDMVNDINIFWSNEFGKMTYKSDLTINKHVEDISNFFIVLFNDLRDQDRQFKEELLTSNEIVIKNVNKMHEVLRDDVSSFNNVVNTSLEEVNHLIKGVVTQIHKTNISKDISQLNELKDNAIDLVLDQNQFFENSFEMFRFQLSSLLNDVVMGFTNTQVDTLKSIQQRQTIIDNTLNDELATTLRKFEETTINEWVKFTETIEDDLILLNIQFMDNIDEIDQRLNITINSIDKMEGKLNYLTNYLSNITNVLSIIINLIKHGWFVLVIFILSKVARLLPTSLVPQWIIMSLKIVFMIYFGKFIGQHSL</sequence>
<evidence type="ECO:0000256" key="7">
    <source>
        <dbReference type="ARBA" id="ARBA00022824"/>
    </source>
</evidence>
<evidence type="ECO:0000256" key="13">
    <source>
        <dbReference type="RuleBase" id="RU368082"/>
    </source>
</evidence>
<dbReference type="GO" id="GO:0031965">
    <property type="term" value="C:nuclear membrane"/>
    <property type="evidence" value="ECO:0007669"/>
    <property type="project" value="UniProtKB-SubCell"/>
</dbReference>
<dbReference type="GO" id="GO:0000742">
    <property type="term" value="P:karyogamy involved in conjugation with cellular fusion"/>
    <property type="evidence" value="ECO:0007669"/>
    <property type="project" value="UniProtKB-UniRule"/>
</dbReference>
<dbReference type="GO" id="GO:0005789">
    <property type="term" value="C:endoplasmic reticulum membrane"/>
    <property type="evidence" value="ECO:0007669"/>
    <property type="project" value="UniProtKB-SubCell"/>
</dbReference>
<feature type="transmembrane region" description="Helical" evidence="13">
    <location>
        <begin position="409"/>
        <end position="429"/>
    </location>
</feature>
<dbReference type="RefSeq" id="XP_041408511.1">
    <property type="nucleotide sequence ID" value="XM_041552577.1"/>
</dbReference>
<dbReference type="GeneID" id="64859756"/>
<name>A0A8H2ZJL5_9SACH</name>
<dbReference type="EMBL" id="CAEFZW010000011">
    <property type="protein sequence ID" value="CAB4256667.1"/>
    <property type="molecule type" value="Genomic_DNA"/>
</dbReference>
<accession>A0A8H2ZJL5</accession>
<comment type="similarity">
    <text evidence="2 13">Belongs to the KAR5 family.</text>
</comment>
<dbReference type="Proteomes" id="UP000644660">
    <property type="component" value="Unassembled WGS sequence"/>
</dbReference>
<comment type="subcellular location">
    <subcellularLocation>
        <location evidence="13">Endoplasmic reticulum membrane</location>
    </subcellularLocation>
    <subcellularLocation>
        <location evidence="13">Nucleus membrane</location>
    </subcellularLocation>
</comment>
<feature type="signal peptide" evidence="14">
    <location>
        <begin position="1"/>
        <end position="21"/>
    </location>
</feature>
<feature type="transmembrane region" description="Helical" evidence="13">
    <location>
        <begin position="441"/>
        <end position="461"/>
    </location>
</feature>
<evidence type="ECO:0000256" key="4">
    <source>
        <dbReference type="ARBA" id="ARBA00022459"/>
    </source>
</evidence>
<keyword evidence="16" id="KW-1185">Reference proteome</keyword>
<evidence type="ECO:0000256" key="12">
    <source>
        <dbReference type="ARBA" id="ARBA00031468"/>
    </source>
</evidence>
<keyword evidence="11 13" id="KW-0539">Nucleus</keyword>
<reference evidence="15 16" key="1">
    <citation type="submission" date="2020-05" db="EMBL/GenBank/DDBJ databases">
        <authorList>
            <person name="Casaregola S."/>
            <person name="Devillers H."/>
            <person name="Grondin C."/>
        </authorList>
    </citation>
    <scope>NUCLEOTIDE SEQUENCE [LARGE SCALE GENOMIC DNA]</scope>
    <source>
        <strain evidence="15 16">CLIB 1767</strain>
    </source>
</reference>
<evidence type="ECO:0000256" key="11">
    <source>
        <dbReference type="ARBA" id="ARBA00023242"/>
    </source>
</evidence>
<keyword evidence="9 13" id="KW-0472">Membrane</keyword>
<evidence type="ECO:0000313" key="15">
    <source>
        <dbReference type="EMBL" id="CAB4256667.1"/>
    </source>
</evidence>
<evidence type="ECO:0000256" key="3">
    <source>
        <dbReference type="ARBA" id="ARBA00021601"/>
    </source>
</evidence>
<keyword evidence="4 13" id="KW-0415">Karyogamy</keyword>
<evidence type="ECO:0000313" key="16">
    <source>
        <dbReference type="Proteomes" id="UP000644660"/>
    </source>
</evidence>
<protein>
    <recommendedName>
        <fullName evidence="3 13">Nuclear fusion protein KAR5</fullName>
    </recommendedName>
    <alternativeName>
        <fullName evidence="12 13">Karyogamy protein 5</fullName>
    </alternativeName>
</protein>
<dbReference type="PANTHER" id="PTHR28012:SF1">
    <property type="entry name" value="NUCLEAR FUSION PROTEIN KAR5"/>
    <property type="match status" value="1"/>
</dbReference>
<dbReference type="InterPro" id="IPR007292">
    <property type="entry name" value="Nuclear_fusion_Kar5"/>
</dbReference>
<evidence type="ECO:0000256" key="1">
    <source>
        <dbReference type="ARBA" id="ARBA00003389"/>
    </source>
</evidence>
<keyword evidence="7 13" id="KW-0256">Endoplasmic reticulum</keyword>
<dbReference type="GO" id="GO:0048288">
    <property type="term" value="P:nuclear membrane fusion involved in karyogamy"/>
    <property type="evidence" value="ECO:0007669"/>
    <property type="project" value="UniProtKB-UniRule"/>
</dbReference>
<dbReference type="PANTHER" id="PTHR28012">
    <property type="entry name" value="NUCLEAR FUSION PROTEIN KAR5"/>
    <property type="match status" value="1"/>
</dbReference>
<comment type="function">
    <text evidence="1 13">Required for nuclear membrane fusion during karyogamy.</text>
</comment>
<organism evidence="15 16">
    <name type="scientific">Maudiozyma barnettii</name>
    <dbReference type="NCBI Taxonomy" id="61262"/>
    <lineage>
        <taxon>Eukaryota</taxon>
        <taxon>Fungi</taxon>
        <taxon>Dikarya</taxon>
        <taxon>Ascomycota</taxon>
        <taxon>Saccharomycotina</taxon>
        <taxon>Saccharomycetes</taxon>
        <taxon>Saccharomycetales</taxon>
        <taxon>Saccharomycetaceae</taxon>
        <taxon>Maudiozyma</taxon>
    </lineage>
</organism>
<gene>
    <name evidence="15" type="ORF">KABA2_11S00550</name>
</gene>
<comment type="caution">
    <text evidence="15">The sequence shown here is derived from an EMBL/GenBank/DDBJ whole genome shotgun (WGS) entry which is preliminary data.</text>
</comment>
<evidence type="ECO:0000256" key="6">
    <source>
        <dbReference type="ARBA" id="ARBA00022729"/>
    </source>
</evidence>
<evidence type="ECO:0000256" key="14">
    <source>
        <dbReference type="SAM" id="SignalP"/>
    </source>
</evidence>
<keyword evidence="5 13" id="KW-0812">Transmembrane</keyword>
<evidence type="ECO:0000256" key="8">
    <source>
        <dbReference type="ARBA" id="ARBA00022989"/>
    </source>
</evidence>
<evidence type="ECO:0000256" key="2">
    <source>
        <dbReference type="ARBA" id="ARBA00010473"/>
    </source>
</evidence>
<proteinExistence type="inferred from homology"/>
<evidence type="ECO:0000256" key="5">
    <source>
        <dbReference type="ARBA" id="ARBA00022692"/>
    </source>
</evidence>
<feature type="chain" id="PRO_5034757123" description="Nuclear fusion protein KAR5" evidence="14">
    <location>
        <begin position="22"/>
        <end position="466"/>
    </location>
</feature>
<keyword evidence="10" id="KW-0325">Glycoprotein</keyword>
<dbReference type="AlphaFoldDB" id="A0A8H2ZJL5"/>
<dbReference type="Pfam" id="PF04163">
    <property type="entry name" value="Tht1"/>
    <property type="match status" value="1"/>
</dbReference>